<dbReference type="RefSeq" id="WP_344556998.1">
    <property type="nucleotide sequence ID" value="NZ_BAAANS010000055.1"/>
</dbReference>
<proteinExistence type="predicted"/>
<evidence type="ECO:0000313" key="2">
    <source>
        <dbReference type="Proteomes" id="UP001500897"/>
    </source>
</evidence>
<name>A0ABP5JDY3_9ACTN</name>
<evidence type="ECO:0000313" key="1">
    <source>
        <dbReference type="EMBL" id="GAA2116650.1"/>
    </source>
</evidence>
<dbReference type="EMBL" id="BAAANS010000055">
    <property type="protein sequence ID" value="GAA2116650.1"/>
    <property type="molecule type" value="Genomic_DNA"/>
</dbReference>
<reference evidence="2" key="1">
    <citation type="journal article" date="2019" name="Int. J. Syst. Evol. Microbiol.">
        <title>The Global Catalogue of Microorganisms (GCM) 10K type strain sequencing project: providing services to taxonomists for standard genome sequencing and annotation.</title>
        <authorList>
            <consortium name="The Broad Institute Genomics Platform"/>
            <consortium name="The Broad Institute Genome Sequencing Center for Infectious Disease"/>
            <person name="Wu L."/>
            <person name="Ma J."/>
        </authorList>
    </citation>
    <scope>NUCLEOTIDE SEQUENCE [LARGE SCALE GENOMIC DNA]</scope>
    <source>
        <strain evidence="2">JCM 14559</strain>
    </source>
</reference>
<accession>A0ABP5JDY3</accession>
<dbReference type="Proteomes" id="UP001500897">
    <property type="component" value="Unassembled WGS sequence"/>
</dbReference>
<protein>
    <submittedName>
        <fullName evidence="1">Uncharacterized protein</fullName>
    </submittedName>
</protein>
<comment type="caution">
    <text evidence="1">The sequence shown here is derived from an EMBL/GenBank/DDBJ whole genome shotgun (WGS) entry which is preliminary data.</text>
</comment>
<keyword evidence="2" id="KW-1185">Reference proteome</keyword>
<organism evidence="1 2">
    <name type="scientific">Kitasatospora saccharophila</name>
    <dbReference type="NCBI Taxonomy" id="407973"/>
    <lineage>
        <taxon>Bacteria</taxon>
        <taxon>Bacillati</taxon>
        <taxon>Actinomycetota</taxon>
        <taxon>Actinomycetes</taxon>
        <taxon>Kitasatosporales</taxon>
        <taxon>Streptomycetaceae</taxon>
        <taxon>Kitasatospora</taxon>
    </lineage>
</organism>
<gene>
    <name evidence="1" type="ORF">GCM10009759_62400</name>
</gene>
<sequence>MIDLEERLTRVHNPDVRPLVQDAHRSYTTGVPRAAIVLTWTAVCADLIAKAQVLAEDGEPDAKALAHKVEEAQQLGGSSDEKKRREGVGKMLEVEREILDTALALELIDSSQHVQLDRLREDRHQSAHPSLRPLGELYEPTAEYARAHLLAALDALLIHPPSQGRKIVASFAAAVADPSFVLHPAHLTHTYFDRVRPAARNKVVEFAARFAVLQVDDPTVGLEAKQLADRMAECLRCFADRDSGLVTNALAKQMGKLGNAESGVQLAAFIRLGDLPSFWKAVPETLRGWFEAKIVQLGLKGRSPAVLELDEIKALALVVHAELRQSLPALVQAFENLHPRAKAVLIARRADAFFTSYLAEVLGREGVINFDAGAAIANRVVIPCGPFLDLETLRAVLSAWWDNGQNWGRRVNDSLEEMKQATVHLGPEGDAVWREFLEELGEGDNATYQDLARRFGFTDLLAAQSDPE</sequence>